<dbReference type="Proteomes" id="UP001321047">
    <property type="component" value="Unassembled WGS sequence"/>
</dbReference>
<dbReference type="Gene3D" id="2.30.110.10">
    <property type="entry name" value="Electron Transport, Fmn-binding Protein, Chain A"/>
    <property type="match status" value="1"/>
</dbReference>
<dbReference type="PANTHER" id="PTHR43567">
    <property type="entry name" value="FLAVOREDOXIN-RELATED-RELATED"/>
    <property type="match status" value="1"/>
</dbReference>
<dbReference type="Pfam" id="PF01613">
    <property type="entry name" value="Flavin_Reduct"/>
    <property type="match status" value="1"/>
</dbReference>
<evidence type="ECO:0000256" key="1">
    <source>
        <dbReference type="ARBA" id="ARBA00001917"/>
    </source>
</evidence>
<feature type="domain" description="Flavin reductase like" evidence="4">
    <location>
        <begin position="8"/>
        <end position="159"/>
    </location>
</feature>
<dbReference type="InterPro" id="IPR052174">
    <property type="entry name" value="Flavoredoxin"/>
</dbReference>
<proteinExistence type="inferred from homology"/>
<keyword evidence="6" id="KW-1185">Reference proteome</keyword>
<dbReference type="GO" id="GO:0010181">
    <property type="term" value="F:FMN binding"/>
    <property type="evidence" value="ECO:0007669"/>
    <property type="project" value="InterPro"/>
</dbReference>
<protein>
    <submittedName>
        <fullName evidence="5">Flavin reductase family protein</fullName>
    </submittedName>
</protein>
<dbReference type="InterPro" id="IPR012349">
    <property type="entry name" value="Split_barrel_FMN-bd"/>
</dbReference>
<gene>
    <name evidence="5" type="ORF">OB919_04470</name>
</gene>
<evidence type="ECO:0000259" key="4">
    <source>
        <dbReference type="SMART" id="SM00903"/>
    </source>
</evidence>
<dbReference type="SUPFAM" id="SSF50475">
    <property type="entry name" value="FMN-binding split barrel"/>
    <property type="match status" value="1"/>
</dbReference>
<dbReference type="SMART" id="SM00903">
    <property type="entry name" value="Flavin_Reduct"/>
    <property type="match status" value="1"/>
</dbReference>
<dbReference type="InterPro" id="IPR002563">
    <property type="entry name" value="Flavin_Rdtase-like_dom"/>
</dbReference>
<comment type="similarity">
    <text evidence="3">Belongs to the flavoredoxin family.</text>
</comment>
<dbReference type="RefSeq" id="WP_342806810.1">
    <property type="nucleotide sequence ID" value="NZ_JAOPJZ010000002.1"/>
</dbReference>
<dbReference type="AlphaFoldDB" id="A0AAP3E5Z3"/>
<accession>A0AAP3E5Z3</accession>
<evidence type="ECO:0000313" key="6">
    <source>
        <dbReference type="Proteomes" id="UP001321047"/>
    </source>
</evidence>
<dbReference type="PANTHER" id="PTHR43567:SF1">
    <property type="entry name" value="FLAVOREDOXIN"/>
    <property type="match status" value="1"/>
</dbReference>
<evidence type="ECO:0000313" key="5">
    <source>
        <dbReference type="EMBL" id="MCU4751242.1"/>
    </source>
</evidence>
<comment type="cofactor">
    <cofactor evidence="1">
        <name>FMN</name>
        <dbReference type="ChEBI" id="CHEBI:58210"/>
    </cofactor>
</comment>
<keyword evidence="2" id="KW-0285">Flavoprotein</keyword>
<reference evidence="5 6" key="1">
    <citation type="submission" date="2022-09" db="EMBL/GenBank/DDBJ databases">
        <title>Enrichment on poylsaccharides allowed isolation of novel metabolic and taxonomic groups of Haloarchaea.</title>
        <authorList>
            <person name="Sorokin D.Y."/>
            <person name="Elcheninov A.G."/>
            <person name="Khizhniak T.V."/>
            <person name="Kolganova T.V."/>
            <person name="Kublanov I.V."/>
        </authorList>
    </citation>
    <scope>NUCLEOTIDE SEQUENCE [LARGE SCALE GENOMIC DNA]</scope>
    <source>
        <strain evidence="5 6">AArc-curdl1</strain>
    </source>
</reference>
<evidence type="ECO:0000256" key="3">
    <source>
        <dbReference type="ARBA" id="ARBA00038054"/>
    </source>
</evidence>
<dbReference type="EMBL" id="JAOPJZ010000002">
    <property type="protein sequence ID" value="MCU4751242.1"/>
    <property type="molecule type" value="Genomic_DNA"/>
</dbReference>
<sequence>MQFGEALKRKFPESVVFIVAPDDDGNPNVMPAGWSMFTSKDPLMIAVSVGFPRYTHELLETAEDYVVAFPSAAQKADIVYCGSNSGADVDKVDAREMALCEPAKISTPLLEDAAACFECIPDTAVETGDHTVFAGEVVATHVSETHDERIKNLGRAWGDGPERFKTLSELLEMDRSAP</sequence>
<name>A0AAP3E5Z3_9EURY</name>
<evidence type="ECO:0000256" key="2">
    <source>
        <dbReference type="ARBA" id="ARBA00022630"/>
    </source>
</evidence>
<organism evidence="5 6">
    <name type="scientific">Natronosalvus hydrolyticus</name>
    <dbReference type="NCBI Taxonomy" id="2979988"/>
    <lineage>
        <taxon>Archaea</taxon>
        <taxon>Methanobacteriati</taxon>
        <taxon>Methanobacteriota</taxon>
        <taxon>Stenosarchaea group</taxon>
        <taxon>Halobacteria</taxon>
        <taxon>Halobacteriales</taxon>
        <taxon>Natrialbaceae</taxon>
        <taxon>Natronosalvus</taxon>
    </lineage>
</organism>
<comment type="caution">
    <text evidence="5">The sequence shown here is derived from an EMBL/GenBank/DDBJ whole genome shotgun (WGS) entry which is preliminary data.</text>
</comment>